<evidence type="ECO:0000313" key="5">
    <source>
        <dbReference type="Proteomes" id="UP000183810"/>
    </source>
</evidence>
<dbReference type="Pfam" id="PF21597">
    <property type="entry name" value="TetR_C_43"/>
    <property type="match status" value="1"/>
</dbReference>
<dbReference type="KEGG" id="nsl:BOX37_20100"/>
<dbReference type="EMBL" id="CP018082">
    <property type="protein sequence ID" value="APE35867.1"/>
    <property type="molecule type" value="Genomic_DNA"/>
</dbReference>
<keyword evidence="1 2" id="KW-0238">DNA-binding</keyword>
<keyword evidence="5" id="KW-1185">Reference proteome</keyword>
<organism evidence="4 5">
    <name type="scientific">Nocardia mangyaensis</name>
    <dbReference type="NCBI Taxonomy" id="2213200"/>
    <lineage>
        <taxon>Bacteria</taxon>
        <taxon>Bacillati</taxon>
        <taxon>Actinomycetota</taxon>
        <taxon>Actinomycetes</taxon>
        <taxon>Mycobacteriales</taxon>
        <taxon>Nocardiaceae</taxon>
        <taxon>Nocardia</taxon>
    </lineage>
</organism>
<evidence type="ECO:0000313" key="4">
    <source>
        <dbReference type="EMBL" id="APE35867.1"/>
    </source>
</evidence>
<dbReference type="Proteomes" id="UP000183810">
    <property type="component" value="Chromosome"/>
</dbReference>
<dbReference type="InterPro" id="IPR050109">
    <property type="entry name" value="HTH-type_TetR-like_transc_reg"/>
</dbReference>
<accession>A0A1J0VUY2</accession>
<dbReference type="SUPFAM" id="SSF48498">
    <property type="entry name" value="Tetracyclin repressor-like, C-terminal domain"/>
    <property type="match status" value="1"/>
</dbReference>
<dbReference type="OrthoDB" id="4709704at2"/>
<proteinExistence type="predicted"/>
<sequence length="198" mass="22065">MPKLWNDTISEHRRGVREAILDTTWELVNELGPTGVKMSEIAERTGIGRATLYKYFPDIEAILAAWHFRQVTRQVVYIAEIRDSTTDPMGRLSAVLGAYGHHQRHRAQHHRHQPHGSELAILLHRSDGQVEAAQRQLHALFTDLVADAAREGGIRTDVSVGELATYCLHALTAADAMADDQALDRLVAVILRGLRLAV</sequence>
<evidence type="ECO:0000256" key="2">
    <source>
        <dbReference type="PROSITE-ProRule" id="PRU00335"/>
    </source>
</evidence>
<dbReference type="PRINTS" id="PR00455">
    <property type="entry name" value="HTHTETR"/>
</dbReference>
<dbReference type="Gene3D" id="1.10.357.10">
    <property type="entry name" value="Tetracycline Repressor, domain 2"/>
    <property type="match status" value="1"/>
</dbReference>
<feature type="domain" description="HTH tetR-type" evidence="3">
    <location>
        <begin position="14"/>
        <end position="74"/>
    </location>
</feature>
<dbReference type="InterPro" id="IPR049445">
    <property type="entry name" value="TetR_SbtR-like_C"/>
</dbReference>
<dbReference type="InterPro" id="IPR036271">
    <property type="entry name" value="Tet_transcr_reg_TetR-rel_C_sf"/>
</dbReference>
<protein>
    <submittedName>
        <fullName evidence="4">TetR family transcriptional regulator</fullName>
    </submittedName>
</protein>
<dbReference type="PANTHER" id="PTHR30055:SF226">
    <property type="entry name" value="HTH-TYPE TRANSCRIPTIONAL REGULATOR PKSA"/>
    <property type="match status" value="1"/>
</dbReference>
<dbReference type="PROSITE" id="PS50977">
    <property type="entry name" value="HTH_TETR_2"/>
    <property type="match status" value="1"/>
</dbReference>
<gene>
    <name evidence="4" type="ORF">BOX37_20100</name>
</gene>
<dbReference type="Pfam" id="PF00440">
    <property type="entry name" value="TetR_N"/>
    <property type="match status" value="1"/>
</dbReference>
<feature type="DNA-binding region" description="H-T-H motif" evidence="2">
    <location>
        <begin position="37"/>
        <end position="56"/>
    </location>
</feature>
<dbReference type="SUPFAM" id="SSF46689">
    <property type="entry name" value="Homeodomain-like"/>
    <property type="match status" value="1"/>
</dbReference>
<dbReference type="AlphaFoldDB" id="A0A1J0VUY2"/>
<dbReference type="PANTHER" id="PTHR30055">
    <property type="entry name" value="HTH-TYPE TRANSCRIPTIONAL REGULATOR RUTR"/>
    <property type="match status" value="1"/>
</dbReference>
<name>A0A1J0VUY2_9NOCA</name>
<dbReference type="GO" id="GO:0003700">
    <property type="term" value="F:DNA-binding transcription factor activity"/>
    <property type="evidence" value="ECO:0007669"/>
    <property type="project" value="TreeGrafter"/>
</dbReference>
<dbReference type="InterPro" id="IPR009057">
    <property type="entry name" value="Homeodomain-like_sf"/>
</dbReference>
<evidence type="ECO:0000259" key="3">
    <source>
        <dbReference type="PROSITE" id="PS50977"/>
    </source>
</evidence>
<dbReference type="GO" id="GO:0000976">
    <property type="term" value="F:transcription cis-regulatory region binding"/>
    <property type="evidence" value="ECO:0007669"/>
    <property type="project" value="TreeGrafter"/>
</dbReference>
<dbReference type="InterPro" id="IPR001647">
    <property type="entry name" value="HTH_TetR"/>
</dbReference>
<dbReference type="RefSeq" id="WP_071929055.1">
    <property type="nucleotide sequence ID" value="NZ_CP018082.1"/>
</dbReference>
<evidence type="ECO:0000256" key="1">
    <source>
        <dbReference type="ARBA" id="ARBA00023125"/>
    </source>
</evidence>
<reference evidence="4" key="1">
    <citation type="submission" date="2016-11" db="EMBL/GenBank/DDBJ databases">
        <authorList>
            <person name="Jaros S."/>
            <person name="Januszkiewicz K."/>
            <person name="Wedrychowicz H."/>
        </authorList>
    </citation>
    <scope>NUCLEOTIDE SEQUENCE [LARGE SCALE GENOMIC DNA]</scope>
    <source>
        <strain evidence="4">Y48</strain>
    </source>
</reference>